<keyword evidence="2" id="KW-0472">Membrane</keyword>
<dbReference type="EMBL" id="HBIS01004385">
    <property type="protein sequence ID" value="CAE0610163.1"/>
    <property type="molecule type" value="Transcribed_RNA"/>
</dbReference>
<name>A0A7S3XCG4_9CHLO</name>
<dbReference type="InterPro" id="IPR009500">
    <property type="entry name" value="DUF1118"/>
</dbReference>
<accession>A0A7S3XCG4</accession>
<keyword evidence="2" id="KW-1133">Transmembrane helix</keyword>
<organism evidence="3">
    <name type="scientific">Picocystis salinarum</name>
    <dbReference type="NCBI Taxonomy" id="88271"/>
    <lineage>
        <taxon>Eukaryota</taxon>
        <taxon>Viridiplantae</taxon>
        <taxon>Chlorophyta</taxon>
        <taxon>Picocystophyceae</taxon>
        <taxon>Picocystales</taxon>
        <taxon>Picocystaceae</taxon>
        <taxon>Picocystis</taxon>
    </lineage>
</organism>
<evidence type="ECO:0000256" key="1">
    <source>
        <dbReference type="SAM" id="MobiDB-lite"/>
    </source>
</evidence>
<keyword evidence="2" id="KW-0812">Transmembrane</keyword>
<dbReference type="AlphaFoldDB" id="A0A7S3XCG4"/>
<evidence type="ECO:0000313" key="3">
    <source>
        <dbReference type="EMBL" id="CAE0610163.1"/>
    </source>
</evidence>
<gene>
    <name evidence="3" type="ORF">PSAL00342_LOCUS3986</name>
</gene>
<reference evidence="3" key="1">
    <citation type="submission" date="2021-01" db="EMBL/GenBank/DDBJ databases">
        <authorList>
            <person name="Corre E."/>
            <person name="Pelletier E."/>
            <person name="Niang G."/>
            <person name="Scheremetjew M."/>
            <person name="Finn R."/>
            <person name="Kale V."/>
            <person name="Holt S."/>
            <person name="Cochrane G."/>
            <person name="Meng A."/>
            <person name="Brown T."/>
            <person name="Cohen L."/>
        </authorList>
    </citation>
    <scope>NUCLEOTIDE SEQUENCE</scope>
    <source>
        <strain evidence="3">CCMP1897</strain>
    </source>
</reference>
<feature type="transmembrane region" description="Helical" evidence="2">
    <location>
        <begin position="145"/>
        <end position="165"/>
    </location>
</feature>
<sequence length="168" mass="17601">MGTTMQGALLRSSRPTTKRMERRTNVQVRAAGTKSIGYKDKEFRSKTVSSKNAPKLLARVEELRLLSKAEEAGLLSAAEKAGLSLSSIEKMGLLSKAEDFGILTLATDKNAPALLTTVAVVCYALAPALVYFGPDDQFVPEAIGAALLALGGTAAFGGATLLGTLQKS</sequence>
<feature type="transmembrane region" description="Helical" evidence="2">
    <location>
        <begin position="113"/>
        <end position="133"/>
    </location>
</feature>
<proteinExistence type="predicted"/>
<dbReference type="Pfam" id="PF06549">
    <property type="entry name" value="DUF1118"/>
    <property type="match status" value="1"/>
</dbReference>
<protein>
    <submittedName>
        <fullName evidence="3">Uncharacterized protein</fullName>
    </submittedName>
</protein>
<evidence type="ECO:0000256" key="2">
    <source>
        <dbReference type="SAM" id="Phobius"/>
    </source>
</evidence>
<feature type="region of interest" description="Disordered" evidence="1">
    <location>
        <begin position="1"/>
        <end position="22"/>
    </location>
</feature>